<reference evidence="1 2" key="1">
    <citation type="submission" date="2023-03" db="EMBL/GenBank/DDBJ databases">
        <title>Bacillus Genome Sequencing.</title>
        <authorList>
            <person name="Dunlap C."/>
        </authorList>
    </citation>
    <scope>NUCLEOTIDE SEQUENCE [LARGE SCALE GENOMIC DNA]</scope>
    <source>
        <strain evidence="1 2">NRS-38</strain>
    </source>
</reference>
<organism evidence="1 2">
    <name type="scientific">Anoxybacteroides rupiense</name>
    <dbReference type="NCBI Taxonomy" id="311460"/>
    <lineage>
        <taxon>Bacteria</taxon>
        <taxon>Bacillati</taxon>
        <taxon>Bacillota</taxon>
        <taxon>Bacilli</taxon>
        <taxon>Bacillales</taxon>
        <taxon>Anoxybacillaceae</taxon>
        <taxon>Anoxybacteroides</taxon>
    </lineage>
</organism>
<dbReference type="RefSeq" id="WP_328216799.1">
    <property type="nucleotide sequence ID" value="NZ_JARTLI010000002.1"/>
</dbReference>
<sequence>MAWYYGTYICGHEGRVNIIGPEKDREWKKEREFSKMCPDCYKVYLQKQREEEARRAMELAKEMELPPLKGTEKQVAWAEKIRQNLITWFDKLTERDIEYFPREHEGYKEIHKLTLDDIKVVKHFILEKRTSATYFIDNRYDDIYSFIAREYKEALKTDEEKAEEDLLLEIKKESTVFPDERNTNAVVEITVLTNRVTAKFEKNEEFRKVVKSLGYTWEGSAWEKKISETTGSAEDRAAELGNKLLNAGFPICIFDEEIRRKAIEGDFEPECHRWIFRRKNTKKFAIKWEGWNDTLYKRAKSLPGARWDSGSILVDVAHYEVVTEFAELYGFKFTETAQKLIEQYKKETNGVEVVSPIKVEEKFEKDGLKEILESEATILDDLKD</sequence>
<dbReference type="Proteomes" id="UP001339962">
    <property type="component" value="Unassembled WGS sequence"/>
</dbReference>
<evidence type="ECO:0000313" key="1">
    <source>
        <dbReference type="EMBL" id="MED5050630.1"/>
    </source>
</evidence>
<accession>A0ABD5IQR9</accession>
<evidence type="ECO:0008006" key="3">
    <source>
        <dbReference type="Google" id="ProtNLM"/>
    </source>
</evidence>
<evidence type="ECO:0000313" key="2">
    <source>
        <dbReference type="Proteomes" id="UP001339962"/>
    </source>
</evidence>
<name>A0ABD5IQR9_9BACL</name>
<dbReference type="AlphaFoldDB" id="A0ABD5IQR9"/>
<comment type="caution">
    <text evidence="1">The sequence shown here is derived from an EMBL/GenBank/DDBJ whole genome shotgun (WGS) entry which is preliminary data.</text>
</comment>
<protein>
    <recommendedName>
        <fullName evidence="3">Large polyvalent protein associated domain-containing protein</fullName>
    </recommendedName>
</protein>
<proteinExistence type="predicted"/>
<dbReference type="EMBL" id="JARTLI010000002">
    <property type="protein sequence ID" value="MED5050630.1"/>
    <property type="molecule type" value="Genomic_DNA"/>
</dbReference>
<gene>
    <name evidence="1" type="ORF">P9850_01935</name>
</gene>